<evidence type="ECO:0000259" key="9">
    <source>
        <dbReference type="Pfam" id="PF01895"/>
    </source>
</evidence>
<keyword evidence="5 8" id="KW-0963">Cytoplasm</keyword>
<dbReference type="KEGG" id="hyf:DTO96_101316"/>
<dbReference type="PANTHER" id="PTHR42930:SF3">
    <property type="entry name" value="PHOSPHATE-SPECIFIC TRANSPORT SYSTEM ACCESSORY PROTEIN PHOU"/>
    <property type="match status" value="1"/>
</dbReference>
<comment type="subunit">
    <text evidence="3 8">Homodimer.</text>
</comment>
<dbReference type="AlphaFoldDB" id="A0A345DB47"/>
<evidence type="ECO:0000256" key="7">
    <source>
        <dbReference type="ARBA" id="ARBA00056181"/>
    </source>
</evidence>
<comment type="similarity">
    <text evidence="2 8">Belongs to the PhoU family.</text>
</comment>
<dbReference type="SUPFAM" id="SSF109755">
    <property type="entry name" value="PhoU-like"/>
    <property type="match status" value="1"/>
</dbReference>
<name>A0A345DB47_9BURK</name>
<dbReference type="PANTHER" id="PTHR42930">
    <property type="entry name" value="PHOSPHATE-SPECIFIC TRANSPORT SYSTEM ACCESSORY PROTEIN PHOU"/>
    <property type="match status" value="1"/>
</dbReference>
<dbReference type="NCBIfam" id="TIGR02135">
    <property type="entry name" value="phoU_full"/>
    <property type="match status" value="1"/>
</dbReference>
<accession>A0A345DB47</accession>
<evidence type="ECO:0000256" key="5">
    <source>
        <dbReference type="ARBA" id="ARBA00022490"/>
    </source>
</evidence>
<keyword evidence="11" id="KW-1185">Reference proteome</keyword>
<feature type="domain" description="PhoU" evidence="9">
    <location>
        <begin position="22"/>
        <end position="109"/>
    </location>
</feature>
<dbReference type="GO" id="GO:0005737">
    <property type="term" value="C:cytoplasm"/>
    <property type="evidence" value="ECO:0007669"/>
    <property type="project" value="UniProtKB-SubCell"/>
</dbReference>
<dbReference type="Pfam" id="PF01895">
    <property type="entry name" value="PhoU"/>
    <property type="match status" value="2"/>
</dbReference>
<dbReference type="GO" id="GO:0030643">
    <property type="term" value="P:intracellular phosphate ion homeostasis"/>
    <property type="evidence" value="ECO:0007669"/>
    <property type="project" value="InterPro"/>
</dbReference>
<dbReference type="PIRSF" id="PIRSF003107">
    <property type="entry name" value="PhoU"/>
    <property type="match status" value="1"/>
</dbReference>
<dbReference type="Gene3D" id="1.20.58.220">
    <property type="entry name" value="Phosphate transport system protein phou homolog 2, domain 2"/>
    <property type="match status" value="2"/>
</dbReference>
<keyword evidence="4 8" id="KW-0813">Transport</keyword>
<protein>
    <recommendedName>
        <fullName evidence="8">Phosphate-specific transport system accessory protein PhoU</fullName>
    </recommendedName>
</protein>
<evidence type="ECO:0000256" key="6">
    <source>
        <dbReference type="ARBA" id="ARBA00022592"/>
    </source>
</evidence>
<dbReference type="GO" id="GO:0006817">
    <property type="term" value="P:phosphate ion transport"/>
    <property type="evidence" value="ECO:0007669"/>
    <property type="project" value="UniProtKB-KW"/>
</dbReference>
<evidence type="ECO:0000256" key="4">
    <source>
        <dbReference type="ARBA" id="ARBA00022448"/>
    </source>
</evidence>
<dbReference type="InterPro" id="IPR038078">
    <property type="entry name" value="PhoU-like_sf"/>
</dbReference>
<reference evidence="11" key="1">
    <citation type="submission" date="2018-07" db="EMBL/GenBank/DDBJ databases">
        <authorList>
            <person name="Kim H."/>
        </authorList>
    </citation>
    <scope>NUCLEOTIDE SEQUENCE [LARGE SCALE GENOMIC DNA]</scope>
    <source>
        <strain evidence="11">F02</strain>
    </source>
</reference>
<dbReference type="Proteomes" id="UP000252182">
    <property type="component" value="Chromosome"/>
</dbReference>
<dbReference type="OrthoDB" id="9814256at2"/>
<dbReference type="FunFam" id="1.20.58.220:FF:000004">
    <property type="entry name" value="Phosphate-specific transport system accessory protein PhoU"/>
    <property type="match status" value="1"/>
</dbReference>
<dbReference type="InterPro" id="IPR028366">
    <property type="entry name" value="PhoU"/>
</dbReference>
<evidence type="ECO:0000313" key="10">
    <source>
        <dbReference type="EMBL" id="AXF85585.1"/>
    </source>
</evidence>
<evidence type="ECO:0000256" key="2">
    <source>
        <dbReference type="ARBA" id="ARBA00008107"/>
    </source>
</evidence>
<feature type="domain" description="PhoU" evidence="9">
    <location>
        <begin position="129"/>
        <end position="211"/>
    </location>
</feature>
<gene>
    <name evidence="10" type="primary">phoU</name>
    <name evidence="10" type="ORF">DTO96_101316</name>
</gene>
<sequence>MSNHQHTSTIYQTELEDLRTAVLKMGGKVESQLRQAVLAFNENDKQMAEQVLEVEREVNRDHLTIDSMCSEIIALRQPAASDLRMLLGMVRTVSDLERIGDEASKIAKMALNTDLSKRGFLPRLQTIAQSADLAAAMLRSALDAFAREDTSDSRQVFASDLELDELYKASVRQLITFMMEDPRTISAALDDLWVAKAIERIGDHAENIAENAIYIIEGEDVRYTHNS</sequence>
<comment type="subcellular location">
    <subcellularLocation>
        <location evidence="1 8">Cytoplasm</location>
    </subcellularLocation>
</comment>
<evidence type="ECO:0000256" key="1">
    <source>
        <dbReference type="ARBA" id="ARBA00004496"/>
    </source>
</evidence>
<organism evidence="10 11">
    <name type="scientific">Ephemeroptericola cinctiostellae</name>
    <dbReference type="NCBI Taxonomy" id="2268024"/>
    <lineage>
        <taxon>Bacteria</taxon>
        <taxon>Pseudomonadati</taxon>
        <taxon>Pseudomonadota</taxon>
        <taxon>Betaproteobacteria</taxon>
        <taxon>Burkholderiales</taxon>
        <taxon>Burkholderiaceae</taxon>
        <taxon>Ephemeroptericola</taxon>
    </lineage>
</organism>
<dbReference type="GO" id="GO:0045936">
    <property type="term" value="P:negative regulation of phosphate metabolic process"/>
    <property type="evidence" value="ECO:0007669"/>
    <property type="project" value="InterPro"/>
</dbReference>
<comment type="function">
    <text evidence="7 8">Plays a role in the regulation of phosphate uptake.</text>
</comment>
<evidence type="ECO:0000256" key="8">
    <source>
        <dbReference type="PIRNR" id="PIRNR003107"/>
    </source>
</evidence>
<evidence type="ECO:0000256" key="3">
    <source>
        <dbReference type="ARBA" id="ARBA00011738"/>
    </source>
</evidence>
<dbReference type="EMBL" id="CP031124">
    <property type="protein sequence ID" value="AXF85585.1"/>
    <property type="molecule type" value="Genomic_DNA"/>
</dbReference>
<dbReference type="RefSeq" id="WP_114562765.1">
    <property type="nucleotide sequence ID" value="NZ_CP031124.1"/>
</dbReference>
<keyword evidence="6 8" id="KW-0592">Phosphate transport</keyword>
<dbReference type="InterPro" id="IPR026022">
    <property type="entry name" value="PhoU_dom"/>
</dbReference>
<proteinExistence type="inferred from homology"/>
<evidence type="ECO:0000313" key="11">
    <source>
        <dbReference type="Proteomes" id="UP000252182"/>
    </source>
</evidence>